<comment type="caution">
    <text evidence="1">The sequence shown here is derived from an EMBL/GenBank/DDBJ whole genome shotgun (WGS) entry which is preliminary data.</text>
</comment>
<gene>
    <name evidence="1" type="ORF">A3A33_03015</name>
</gene>
<reference evidence="1 2" key="1">
    <citation type="journal article" date="2016" name="Nat. Commun.">
        <title>Thousands of microbial genomes shed light on interconnected biogeochemical processes in an aquifer system.</title>
        <authorList>
            <person name="Anantharaman K."/>
            <person name="Brown C.T."/>
            <person name="Hug L.A."/>
            <person name="Sharon I."/>
            <person name="Castelle C.J."/>
            <person name="Probst A.J."/>
            <person name="Thomas B.C."/>
            <person name="Singh A."/>
            <person name="Wilkins M.J."/>
            <person name="Karaoz U."/>
            <person name="Brodie E.L."/>
            <person name="Williams K.H."/>
            <person name="Hubbard S.S."/>
            <person name="Banfield J.F."/>
        </authorList>
    </citation>
    <scope>NUCLEOTIDE SEQUENCE [LARGE SCALE GENOMIC DNA]</scope>
</reference>
<proteinExistence type="predicted"/>
<dbReference type="Proteomes" id="UP000179047">
    <property type="component" value="Unassembled WGS sequence"/>
</dbReference>
<dbReference type="EMBL" id="MGKP01000017">
    <property type="protein sequence ID" value="OGN28434.1"/>
    <property type="molecule type" value="Genomic_DNA"/>
</dbReference>
<evidence type="ECO:0000313" key="2">
    <source>
        <dbReference type="Proteomes" id="UP000179047"/>
    </source>
</evidence>
<dbReference type="STRING" id="1802701.A3A33_03015"/>
<dbReference type="AlphaFoldDB" id="A0A1F8GSN2"/>
<accession>A0A1F8GSN2</accession>
<sequence length="119" mass="13637">MSGNQREEVCVKYLHYCADCEKVFKPKKGKEWVCPACGAEQVFIYRLFHCKGCDLTAHQDSFFSLELPNEEHPGLPETCPKCYSEGTVEEVQAKPGDVQRFDVEKGPRVLEDEYDDDQL</sequence>
<organism evidence="1 2">
    <name type="scientific">Candidatus Yanofskybacteria bacterium RIFCSPLOWO2_01_FULL_49_25</name>
    <dbReference type="NCBI Taxonomy" id="1802701"/>
    <lineage>
        <taxon>Bacteria</taxon>
        <taxon>Candidatus Yanofskyibacteriota</taxon>
    </lineage>
</organism>
<name>A0A1F8GSN2_9BACT</name>
<protein>
    <submittedName>
        <fullName evidence="1">Uncharacterized protein</fullName>
    </submittedName>
</protein>
<evidence type="ECO:0000313" key="1">
    <source>
        <dbReference type="EMBL" id="OGN28434.1"/>
    </source>
</evidence>